<dbReference type="Proteomes" id="UP000487117">
    <property type="component" value="Unassembled WGS sequence"/>
</dbReference>
<reference evidence="2" key="1">
    <citation type="journal article" date="2020" name="MBio">
        <title>Horizontal gene transfer to a defensive symbiont with a reduced genome amongst a multipartite beetle microbiome.</title>
        <authorList>
            <person name="Waterworth S.C."/>
            <person name="Florez L.V."/>
            <person name="Rees E.R."/>
            <person name="Hertweck C."/>
            <person name="Kaltenpoth M."/>
            <person name="Kwan J.C."/>
        </authorList>
    </citation>
    <scope>NUCLEOTIDE SEQUENCE [LARGE SCALE GENOMIC DNA]</scope>
</reference>
<dbReference type="AlphaFoldDB" id="A0A7V8JKA5"/>
<evidence type="ECO:0008006" key="3">
    <source>
        <dbReference type="Google" id="ProtNLM"/>
    </source>
</evidence>
<organism evidence="1 2">
    <name type="scientific">Stenotrophomonas maltophilia</name>
    <name type="common">Pseudomonas maltophilia</name>
    <name type="synonym">Xanthomonas maltophilia</name>
    <dbReference type="NCBI Taxonomy" id="40324"/>
    <lineage>
        <taxon>Bacteria</taxon>
        <taxon>Pseudomonadati</taxon>
        <taxon>Pseudomonadota</taxon>
        <taxon>Gammaproteobacteria</taxon>
        <taxon>Lysobacterales</taxon>
        <taxon>Lysobacteraceae</taxon>
        <taxon>Stenotrophomonas</taxon>
        <taxon>Stenotrophomonas maltophilia group</taxon>
    </lineage>
</organism>
<evidence type="ECO:0000313" key="1">
    <source>
        <dbReference type="EMBL" id="KAF1013217.1"/>
    </source>
</evidence>
<accession>A0A7V8JKA5</accession>
<proteinExistence type="predicted"/>
<dbReference type="InterPro" id="IPR011032">
    <property type="entry name" value="GroES-like_sf"/>
</dbReference>
<comment type="caution">
    <text evidence="1">The sequence shown here is derived from an EMBL/GenBank/DDBJ whole genome shotgun (WGS) entry which is preliminary data.</text>
</comment>
<dbReference type="Gene3D" id="3.90.180.10">
    <property type="entry name" value="Medium-chain alcohol dehydrogenases, catalytic domain"/>
    <property type="match status" value="1"/>
</dbReference>
<sequence>MRAIAYAHAGLPIDDPQALFDLKLDKPSPGPRDLRVAVSAVAVNPVDTKVRRGVAPDGPRAGLGCRGHRRCGRQ</sequence>
<gene>
    <name evidence="1" type="ORF">GAK31_03366</name>
</gene>
<protein>
    <recommendedName>
        <fullName evidence="3">Zinc-binding alcohol dehydrogenase family protein</fullName>
    </recommendedName>
</protein>
<name>A0A7V8JKA5_STEMA</name>
<dbReference type="SUPFAM" id="SSF50129">
    <property type="entry name" value="GroES-like"/>
    <property type="match status" value="1"/>
</dbReference>
<evidence type="ECO:0000313" key="2">
    <source>
        <dbReference type="Proteomes" id="UP000487117"/>
    </source>
</evidence>
<dbReference type="EMBL" id="WNDS01000005">
    <property type="protein sequence ID" value="KAF1013217.1"/>
    <property type="molecule type" value="Genomic_DNA"/>
</dbReference>